<dbReference type="InterPro" id="IPR005828">
    <property type="entry name" value="MFS_sugar_transport-like"/>
</dbReference>
<gene>
    <name evidence="7" type="ORF">PSYICH_LOCUS1917</name>
</gene>
<evidence type="ECO:0000256" key="6">
    <source>
        <dbReference type="SAM" id="Phobius"/>
    </source>
</evidence>
<feature type="transmembrane region" description="Helical" evidence="6">
    <location>
        <begin position="21"/>
        <end position="42"/>
    </location>
</feature>
<reference evidence="7" key="1">
    <citation type="submission" date="2022-01" db="EMBL/GenBank/DDBJ databases">
        <authorList>
            <person name="King R."/>
        </authorList>
    </citation>
    <scope>NUCLEOTIDE SEQUENCE</scope>
</reference>
<dbReference type="SUPFAM" id="SSF103473">
    <property type="entry name" value="MFS general substrate transporter"/>
    <property type="match status" value="1"/>
</dbReference>
<keyword evidence="5 6" id="KW-0472">Membrane</keyword>
<organism evidence="7 8">
    <name type="scientific">Psylliodes chrysocephalus</name>
    <dbReference type="NCBI Taxonomy" id="3402493"/>
    <lineage>
        <taxon>Eukaryota</taxon>
        <taxon>Metazoa</taxon>
        <taxon>Ecdysozoa</taxon>
        <taxon>Arthropoda</taxon>
        <taxon>Hexapoda</taxon>
        <taxon>Insecta</taxon>
        <taxon>Pterygota</taxon>
        <taxon>Neoptera</taxon>
        <taxon>Endopterygota</taxon>
        <taxon>Coleoptera</taxon>
        <taxon>Polyphaga</taxon>
        <taxon>Cucujiformia</taxon>
        <taxon>Chrysomeloidea</taxon>
        <taxon>Chrysomelidae</taxon>
        <taxon>Galerucinae</taxon>
        <taxon>Alticini</taxon>
        <taxon>Psylliodes</taxon>
    </lineage>
</organism>
<dbReference type="Gene3D" id="1.20.1250.20">
    <property type="entry name" value="MFS general substrate transporter like domains"/>
    <property type="match status" value="1"/>
</dbReference>
<evidence type="ECO:0000256" key="4">
    <source>
        <dbReference type="ARBA" id="ARBA00022989"/>
    </source>
</evidence>
<dbReference type="PANTHER" id="PTHR48020:SF12">
    <property type="entry name" value="PROTON MYO-INOSITOL COTRANSPORTER"/>
    <property type="match status" value="1"/>
</dbReference>
<dbReference type="OrthoDB" id="4142200at2759"/>
<evidence type="ECO:0000256" key="5">
    <source>
        <dbReference type="ARBA" id="ARBA00023136"/>
    </source>
</evidence>
<dbReference type="GO" id="GO:0016020">
    <property type="term" value="C:membrane"/>
    <property type="evidence" value="ECO:0007669"/>
    <property type="project" value="UniProtKB-SubCell"/>
</dbReference>
<dbReference type="InterPro" id="IPR036259">
    <property type="entry name" value="MFS_trans_sf"/>
</dbReference>
<name>A0A9P0G7I5_9CUCU</name>
<feature type="transmembrane region" description="Helical" evidence="6">
    <location>
        <begin position="48"/>
        <end position="73"/>
    </location>
</feature>
<dbReference type="Pfam" id="PF00083">
    <property type="entry name" value="Sugar_tr"/>
    <property type="match status" value="1"/>
</dbReference>
<keyword evidence="3 6" id="KW-0812">Transmembrane</keyword>
<evidence type="ECO:0000256" key="1">
    <source>
        <dbReference type="ARBA" id="ARBA00004370"/>
    </source>
</evidence>
<dbReference type="Proteomes" id="UP001153636">
    <property type="component" value="Chromosome 10"/>
</dbReference>
<keyword evidence="4 6" id="KW-1133">Transmembrane helix</keyword>
<accession>A0A9P0G7I5</accession>
<sequence>MLVIRRSSRNFNIKLLRTISISTISALISIYFGIGFLIAQFFNSAIKAVGIGGIFLFFAVCCFISCLFIKFFVIETRGKSLEEIQDILNGKTSSTGSNDGIK</sequence>
<keyword evidence="2" id="KW-0813">Transport</keyword>
<evidence type="ECO:0000256" key="2">
    <source>
        <dbReference type="ARBA" id="ARBA00022448"/>
    </source>
</evidence>
<keyword evidence="8" id="KW-1185">Reference proteome</keyword>
<dbReference type="GO" id="GO:0022857">
    <property type="term" value="F:transmembrane transporter activity"/>
    <property type="evidence" value="ECO:0007669"/>
    <property type="project" value="InterPro"/>
</dbReference>
<dbReference type="EMBL" id="OV651822">
    <property type="protein sequence ID" value="CAH1100821.1"/>
    <property type="molecule type" value="Genomic_DNA"/>
</dbReference>
<evidence type="ECO:0000256" key="3">
    <source>
        <dbReference type="ARBA" id="ARBA00022692"/>
    </source>
</evidence>
<dbReference type="InterPro" id="IPR050814">
    <property type="entry name" value="Myo-inositol_Transporter"/>
</dbReference>
<protein>
    <submittedName>
        <fullName evidence="7">Uncharacterized protein</fullName>
    </submittedName>
</protein>
<dbReference type="AlphaFoldDB" id="A0A9P0G7I5"/>
<evidence type="ECO:0000313" key="7">
    <source>
        <dbReference type="EMBL" id="CAH1100821.1"/>
    </source>
</evidence>
<proteinExistence type="predicted"/>
<comment type="subcellular location">
    <subcellularLocation>
        <location evidence="1">Membrane</location>
    </subcellularLocation>
</comment>
<dbReference type="PANTHER" id="PTHR48020">
    <property type="entry name" value="PROTON MYO-INOSITOL COTRANSPORTER"/>
    <property type="match status" value="1"/>
</dbReference>
<evidence type="ECO:0000313" key="8">
    <source>
        <dbReference type="Proteomes" id="UP001153636"/>
    </source>
</evidence>